<sequence length="194" mass="19428">MKTALGLVTAAGAGLLGYSLSRKPGSTEFVGSTAAVAGVWAAGSLLDRTPAGRIGAGPVAAGVGAFAVFRAGAGVARRIPVLRRALQGVLRYATAGNGGAVLLTTLANGAAEELFFRGPVYNTLGATGSTAVYVLTTTATRNPALVAASAVMGTVFAWQRRSGGGVLAPVVTHVVWSALMVWRLPALVPEKAGP</sequence>
<feature type="domain" description="CAAX prenyl protease 2/Lysostaphin resistance protein A-like" evidence="1">
    <location>
        <begin position="100"/>
        <end position="178"/>
    </location>
</feature>
<keyword evidence="3" id="KW-1185">Reference proteome</keyword>
<proteinExistence type="predicted"/>
<evidence type="ECO:0000259" key="1">
    <source>
        <dbReference type="Pfam" id="PF02517"/>
    </source>
</evidence>
<dbReference type="InterPro" id="IPR003675">
    <property type="entry name" value="Rce1/LyrA-like_dom"/>
</dbReference>
<gene>
    <name evidence="2" type="ORF">AMETH_2188</name>
</gene>
<evidence type="ECO:0000313" key="3">
    <source>
        <dbReference type="Proteomes" id="UP000062973"/>
    </source>
</evidence>
<dbReference type="KEGG" id="amq:AMETH_2188"/>
<dbReference type="GO" id="GO:0004175">
    <property type="term" value="F:endopeptidase activity"/>
    <property type="evidence" value="ECO:0007669"/>
    <property type="project" value="UniProtKB-ARBA"/>
</dbReference>
<protein>
    <submittedName>
        <fullName evidence="2">Abortive infection protein</fullName>
    </submittedName>
</protein>
<dbReference type="PATRIC" id="fig|1068978.7.peg.2327"/>
<dbReference type="eggNOG" id="COG1266">
    <property type="taxonomic scope" value="Bacteria"/>
</dbReference>
<dbReference type="EMBL" id="CP009110">
    <property type="protein sequence ID" value="AIJ22280.1"/>
    <property type="molecule type" value="Genomic_DNA"/>
</dbReference>
<organism evidence="2 3">
    <name type="scientific">Amycolatopsis methanolica 239</name>
    <dbReference type="NCBI Taxonomy" id="1068978"/>
    <lineage>
        <taxon>Bacteria</taxon>
        <taxon>Bacillati</taxon>
        <taxon>Actinomycetota</taxon>
        <taxon>Actinomycetes</taxon>
        <taxon>Pseudonocardiales</taxon>
        <taxon>Pseudonocardiaceae</taxon>
        <taxon>Amycolatopsis</taxon>
        <taxon>Amycolatopsis methanolica group</taxon>
    </lineage>
</organism>
<dbReference type="STRING" id="1068978.AMETH_2188"/>
<dbReference type="OrthoDB" id="4407663at2"/>
<dbReference type="Pfam" id="PF02517">
    <property type="entry name" value="Rce1-like"/>
    <property type="match status" value="1"/>
</dbReference>
<evidence type="ECO:0000313" key="2">
    <source>
        <dbReference type="EMBL" id="AIJ22280.1"/>
    </source>
</evidence>
<dbReference type="GO" id="GO:0080120">
    <property type="term" value="P:CAAX-box protein maturation"/>
    <property type="evidence" value="ECO:0007669"/>
    <property type="project" value="UniProtKB-ARBA"/>
</dbReference>
<name>A0A076MUB0_AMYME</name>
<dbReference type="RefSeq" id="WP_017981496.1">
    <property type="nucleotide sequence ID" value="NZ_AQUL01000001.1"/>
</dbReference>
<dbReference type="Proteomes" id="UP000062973">
    <property type="component" value="Chromosome"/>
</dbReference>
<dbReference type="HOGENOM" id="CLU_100918_0_0_11"/>
<dbReference type="AlphaFoldDB" id="A0A076MUB0"/>
<reference evidence="2 3" key="1">
    <citation type="submission" date="2014-07" db="EMBL/GenBank/DDBJ databases">
        <title>Whole Genome Sequence of the Amycolatopsis methanolica 239.</title>
        <authorList>
            <person name="Tang B."/>
        </authorList>
    </citation>
    <scope>NUCLEOTIDE SEQUENCE [LARGE SCALE GENOMIC DNA]</scope>
    <source>
        <strain evidence="2 3">239</strain>
    </source>
</reference>
<accession>A0A076MUB0</accession>